<dbReference type="EMBL" id="KJ190158">
    <property type="protein sequence ID" value="AHN83642.1"/>
    <property type="molecule type" value="Genomic_DNA"/>
</dbReference>
<dbReference type="InterPro" id="IPR057087">
    <property type="entry name" value="Gp12-like"/>
</dbReference>
<accession>A0A023MHQ4</accession>
<dbReference type="KEGG" id="vg:19486779"/>
<dbReference type="RefSeq" id="YP_009030963.1">
    <property type="nucleotide sequence ID" value="NC_024134.1"/>
</dbReference>
<protein>
    <recommendedName>
        <fullName evidence="1">Phage neck terminator protein gp12-like domain-containing protein</fullName>
    </recommendedName>
</protein>
<sequence length="183" mass="20357">MEAFEKVFSDLETTIAKLVKVATGRTVVLAESSTIPKPEGEFVLLQTLAINPTTWEDNEFQDAEGNAYVTHSYTVTYLLTAYRGRAYAALSRVLQAINLPMFYDKYFPLGSCFAYSNNSTISPQRVPLNKQTYENRATVMLTFNVRFVETDIGAFEDLQGIKAEITTHFPSPNSGKAVTDSGQ</sequence>
<feature type="domain" description="Phage neck terminator protein gp12-like" evidence="1">
    <location>
        <begin position="10"/>
        <end position="166"/>
    </location>
</feature>
<evidence type="ECO:0000313" key="2">
    <source>
        <dbReference type="EMBL" id="AHN83642.1"/>
    </source>
</evidence>
<dbReference type="Proteomes" id="UP000026907">
    <property type="component" value="Segment"/>
</dbReference>
<dbReference type="NCBIfam" id="NF047498">
    <property type="entry name" value="LIC_12616_fam"/>
    <property type="match status" value="1"/>
</dbReference>
<name>A0A023MHQ4_9CAUD</name>
<dbReference type="Pfam" id="PF23961">
    <property type="entry name" value="Phage_tail_terminator_9"/>
    <property type="match status" value="1"/>
</dbReference>
<evidence type="ECO:0000259" key="1">
    <source>
        <dbReference type="Pfam" id="PF23961"/>
    </source>
</evidence>
<organism evidence="2 3">
    <name type="scientific">Escherichia phage FFH2</name>
    <dbReference type="NCBI Taxonomy" id="1446490"/>
    <lineage>
        <taxon>Viruses</taxon>
        <taxon>Duplodnaviria</taxon>
        <taxon>Heunggongvirae</taxon>
        <taxon>Uroviricota</taxon>
        <taxon>Caudoviricetes</taxon>
        <taxon>Vequintavirinae</taxon>
        <taxon>Vequintavirus</taxon>
        <taxon>Vequintavirus PDX</taxon>
        <taxon>Vequintavirus FFH2</taxon>
    </lineage>
</organism>
<reference evidence="2 3" key="1">
    <citation type="journal article" date="2014" name="Genome Announc.">
        <title>Complete Genome Sequences of Two Escherichia coli O157:H7 Phages Effective in Limiting Contamination of Food Products.</title>
        <authorList>
            <person name="Hong Y."/>
            <person name="Pan Y."/>
            <person name="Harman N.J."/>
            <person name="Ebner P.D."/>
        </authorList>
    </citation>
    <scope>NUCLEOTIDE SEQUENCE [LARGE SCALE GENOMIC DNA]</scope>
</reference>
<evidence type="ECO:0000313" key="3">
    <source>
        <dbReference type="Proteomes" id="UP000026907"/>
    </source>
</evidence>
<dbReference type="GeneID" id="19486779"/>
<proteinExistence type="predicted"/>
<keyword evidence="3" id="KW-1185">Reference proteome</keyword>